<protein>
    <recommendedName>
        <fullName evidence="4">Outer membrane protein beta-barrel domain-containing protein</fullName>
    </recommendedName>
</protein>
<keyword evidence="1" id="KW-0732">Signal</keyword>
<feature type="signal peptide" evidence="1">
    <location>
        <begin position="1"/>
        <end position="21"/>
    </location>
</feature>
<accession>A0A5M6CGT6</accession>
<feature type="chain" id="PRO_5024445791" description="Outer membrane protein beta-barrel domain-containing protein" evidence="1">
    <location>
        <begin position="22"/>
        <end position="235"/>
    </location>
</feature>
<gene>
    <name evidence="2" type="ORF">F0919_07375</name>
</gene>
<evidence type="ECO:0000313" key="2">
    <source>
        <dbReference type="EMBL" id="KAA5534438.1"/>
    </source>
</evidence>
<evidence type="ECO:0000313" key="3">
    <source>
        <dbReference type="Proteomes" id="UP000323632"/>
    </source>
</evidence>
<organism evidence="2 3">
    <name type="scientific">Taibaiella lutea</name>
    <dbReference type="NCBI Taxonomy" id="2608001"/>
    <lineage>
        <taxon>Bacteria</taxon>
        <taxon>Pseudomonadati</taxon>
        <taxon>Bacteroidota</taxon>
        <taxon>Chitinophagia</taxon>
        <taxon>Chitinophagales</taxon>
        <taxon>Chitinophagaceae</taxon>
        <taxon>Taibaiella</taxon>
    </lineage>
</organism>
<evidence type="ECO:0000256" key="1">
    <source>
        <dbReference type="SAM" id="SignalP"/>
    </source>
</evidence>
<comment type="caution">
    <text evidence="2">The sequence shown here is derived from an EMBL/GenBank/DDBJ whole genome shotgun (WGS) entry which is preliminary data.</text>
</comment>
<sequence>MKNKLLFLSALFVLFFGKAMGQSDTTYTQDIEDDETEEVYNDYSTSTTKLDTPIFNIGLYALSMPFNQQQAFGGGISLKMNYRTNRAVGLHLDVLGRGIDEDYGYIVGDPTLLHWNVGAFYEYTFLQEHNFQASFRMNAGVSGFSLKDNSIREVYTWYDEYGNAYEGERAVTVDENIFLRIAPAINLDYKISNSVALEGMTSYDFYVGNPSFGKIAQFNNYMIGLGVVIRINTKE</sequence>
<proteinExistence type="predicted"/>
<dbReference type="Proteomes" id="UP000323632">
    <property type="component" value="Unassembled WGS sequence"/>
</dbReference>
<dbReference type="EMBL" id="VWSH01000002">
    <property type="protein sequence ID" value="KAA5534438.1"/>
    <property type="molecule type" value="Genomic_DNA"/>
</dbReference>
<evidence type="ECO:0008006" key="4">
    <source>
        <dbReference type="Google" id="ProtNLM"/>
    </source>
</evidence>
<dbReference type="AlphaFoldDB" id="A0A5M6CGT6"/>
<dbReference type="RefSeq" id="WP_150032119.1">
    <property type="nucleotide sequence ID" value="NZ_VWSH01000002.1"/>
</dbReference>
<name>A0A5M6CGT6_9BACT</name>
<keyword evidence="3" id="KW-1185">Reference proteome</keyword>
<reference evidence="2 3" key="1">
    <citation type="submission" date="2019-09" db="EMBL/GenBank/DDBJ databases">
        <title>Genome sequence and assembly of Taibaiella sp.</title>
        <authorList>
            <person name="Chhetri G."/>
        </authorList>
    </citation>
    <scope>NUCLEOTIDE SEQUENCE [LARGE SCALE GENOMIC DNA]</scope>
    <source>
        <strain evidence="2 3">KVB11</strain>
    </source>
</reference>